<dbReference type="EMBL" id="ANPB02000010">
    <property type="protein sequence ID" value="KAF4474732.1"/>
    <property type="molecule type" value="Genomic_DNA"/>
</dbReference>
<evidence type="ECO:0000256" key="1">
    <source>
        <dbReference type="ARBA" id="ARBA00023242"/>
    </source>
</evidence>
<reference evidence="3 4" key="1">
    <citation type="submission" date="2012-08" db="EMBL/GenBank/DDBJ databases">
        <authorList>
            <person name="Gan P.H.P."/>
            <person name="Ikeda K."/>
            <person name="Irieda H."/>
            <person name="Narusaka M."/>
            <person name="O'Connell R.J."/>
            <person name="Narusaka Y."/>
            <person name="Takano Y."/>
            <person name="Kubo Y."/>
            <person name="Shirasu K."/>
        </authorList>
    </citation>
    <scope>NUCLEOTIDE SEQUENCE [LARGE SCALE GENOMIC DNA]</scope>
    <source>
        <strain evidence="3 4">Nara gc5</strain>
    </source>
</reference>
<organism evidence="3 4">
    <name type="scientific">Colletotrichum fructicola (strain Nara gc5)</name>
    <name type="common">Anthracnose fungus</name>
    <name type="synonym">Colletotrichum gloeosporioides (strain Nara gc5)</name>
    <dbReference type="NCBI Taxonomy" id="1213859"/>
    <lineage>
        <taxon>Eukaryota</taxon>
        <taxon>Fungi</taxon>
        <taxon>Dikarya</taxon>
        <taxon>Ascomycota</taxon>
        <taxon>Pezizomycotina</taxon>
        <taxon>Sordariomycetes</taxon>
        <taxon>Hypocreomycetidae</taxon>
        <taxon>Glomerellales</taxon>
        <taxon>Glomerellaceae</taxon>
        <taxon>Colletotrichum</taxon>
        <taxon>Colletotrichum gloeosporioides species complex</taxon>
    </lineage>
</organism>
<dbReference type="GeneID" id="90980533"/>
<dbReference type="InParanoid" id="A0A7J6IF19"/>
<gene>
    <name evidence="3" type="ORF">CGGC5_v016127</name>
</gene>
<keyword evidence="2" id="KW-1133">Transmembrane helix</keyword>
<dbReference type="InterPro" id="IPR021858">
    <property type="entry name" value="Fun_TF"/>
</dbReference>
<dbReference type="AlphaFoldDB" id="A0A7J6IF19"/>
<comment type="caution">
    <text evidence="3">The sequence shown here is derived from an EMBL/GenBank/DDBJ whole genome shotgun (WGS) entry which is preliminary data.</text>
</comment>
<keyword evidence="2" id="KW-0472">Membrane</keyword>
<keyword evidence="1" id="KW-0539">Nucleus</keyword>
<reference evidence="3 4" key="2">
    <citation type="submission" date="2020-04" db="EMBL/GenBank/DDBJ databases">
        <title>Genome sequencing and assembly of multiple isolates from the Colletotrichum gloeosporioides species complex.</title>
        <authorList>
            <person name="Gan P."/>
            <person name="Shirasu K."/>
        </authorList>
    </citation>
    <scope>NUCLEOTIDE SEQUENCE [LARGE SCALE GENOMIC DNA]</scope>
    <source>
        <strain evidence="3 4">Nara gc5</strain>
    </source>
</reference>
<evidence type="ECO:0000256" key="2">
    <source>
        <dbReference type="SAM" id="Phobius"/>
    </source>
</evidence>
<dbReference type="Proteomes" id="UP000011096">
    <property type="component" value="Unassembled WGS sequence"/>
</dbReference>
<name>A0A7J6IF19_COLFN</name>
<dbReference type="RefSeq" id="XP_066007099.1">
    <property type="nucleotide sequence ID" value="XM_066153465.1"/>
</dbReference>
<keyword evidence="4" id="KW-1185">Reference proteome</keyword>
<evidence type="ECO:0000313" key="3">
    <source>
        <dbReference type="EMBL" id="KAF4474732.1"/>
    </source>
</evidence>
<dbReference type="Pfam" id="PF11951">
    <property type="entry name" value="Fungal_trans_2"/>
    <property type="match status" value="1"/>
</dbReference>
<sequence length="83" mass="9197">MAELDDHREGSVWPLAATLLLCLAEVCLGDSRRWLFHLHGARSLLLEANTLSGPMHALIEIYNYLACMASITSDNAPEQQMSI</sequence>
<dbReference type="OrthoDB" id="5241162at2759"/>
<feature type="transmembrane region" description="Helical" evidence="2">
    <location>
        <begin position="12"/>
        <end position="29"/>
    </location>
</feature>
<protein>
    <submittedName>
        <fullName evidence="3">Uncharacterized protein</fullName>
    </submittedName>
</protein>
<evidence type="ECO:0000313" key="4">
    <source>
        <dbReference type="Proteomes" id="UP000011096"/>
    </source>
</evidence>
<accession>A0A7J6IF19</accession>
<keyword evidence="2" id="KW-0812">Transmembrane</keyword>
<proteinExistence type="predicted"/>